<keyword evidence="3" id="KW-1185">Reference proteome</keyword>
<dbReference type="Proteomes" id="UP001295684">
    <property type="component" value="Unassembled WGS sequence"/>
</dbReference>
<feature type="compositionally biased region" description="Basic and acidic residues" evidence="1">
    <location>
        <begin position="18"/>
        <end position="39"/>
    </location>
</feature>
<sequence>MSRSSCMRKIRQQLVKQMADKSDAQKLRASDRHKEKYEKISGNQNGIQKKLSEKYEDTRPSSKIRIRPTKSKARKNRPEIALALQMQEASTISGKIALPKRINKKFERFKEDLSHHFLLDKPSNEILGQETTDDATSVDQHVDETIEKSKLPKAKLRLKKKRMTISNLADHPPQNPNKLLFQNPTRLRNKLPTSKRFDKFQRLGANSVKRNHNKTLEIDSIVLPEIPSNRKTPLKKLDKTLEFNRKIFHREQQNPLRIQRTKRTRKFSDIEEARKFEQLKLITGDTKPHPNIQKSSNMRLYGKDILNGRRGHRM</sequence>
<proteinExistence type="predicted"/>
<organism evidence="2 3">
    <name type="scientific">Euplotes crassus</name>
    <dbReference type="NCBI Taxonomy" id="5936"/>
    <lineage>
        <taxon>Eukaryota</taxon>
        <taxon>Sar</taxon>
        <taxon>Alveolata</taxon>
        <taxon>Ciliophora</taxon>
        <taxon>Intramacronucleata</taxon>
        <taxon>Spirotrichea</taxon>
        <taxon>Hypotrichia</taxon>
        <taxon>Euplotida</taxon>
        <taxon>Euplotidae</taxon>
        <taxon>Moneuplotes</taxon>
    </lineage>
</organism>
<comment type="caution">
    <text evidence="2">The sequence shown here is derived from an EMBL/GenBank/DDBJ whole genome shotgun (WGS) entry which is preliminary data.</text>
</comment>
<protein>
    <submittedName>
        <fullName evidence="2">Uncharacterized protein</fullName>
    </submittedName>
</protein>
<feature type="compositionally biased region" description="Basic and acidic residues" evidence="1">
    <location>
        <begin position="50"/>
        <end position="60"/>
    </location>
</feature>
<feature type="region of interest" description="Disordered" evidence="1">
    <location>
        <begin position="1"/>
        <end position="76"/>
    </location>
</feature>
<evidence type="ECO:0000256" key="1">
    <source>
        <dbReference type="SAM" id="MobiDB-lite"/>
    </source>
</evidence>
<accession>A0AAD2DAH2</accession>
<dbReference type="EMBL" id="CAMPGE010029730">
    <property type="protein sequence ID" value="CAI2387214.1"/>
    <property type="molecule type" value="Genomic_DNA"/>
</dbReference>
<name>A0AAD2DAH2_EUPCR</name>
<evidence type="ECO:0000313" key="3">
    <source>
        <dbReference type="Proteomes" id="UP001295684"/>
    </source>
</evidence>
<reference evidence="2" key="1">
    <citation type="submission" date="2023-07" db="EMBL/GenBank/DDBJ databases">
        <authorList>
            <consortium name="AG Swart"/>
            <person name="Singh M."/>
            <person name="Singh A."/>
            <person name="Seah K."/>
            <person name="Emmerich C."/>
        </authorList>
    </citation>
    <scope>NUCLEOTIDE SEQUENCE</scope>
    <source>
        <strain evidence="2">DP1</strain>
    </source>
</reference>
<feature type="compositionally biased region" description="Basic residues" evidence="1">
    <location>
        <begin position="62"/>
        <end position="75"/>
    </location>
</feature>
<dbReference type="AlphaFoldDB" id="A0AAD2DAH2"/>
<evidence type="ECO:0000313" key="2">
    <source>
        <dbReference type="EMBL" id="CAI2387214.1"/>
    </source>
</evidence>
<feature type="compositionally biased region" description="Basic residues" evidence="1">
    <location>
        <begin position="1"/>
        <end position="11"/>
    </location>
</feature>
<gene>
    <name evidence="2" type="ORF">ECRASSUSDP1_LOCUS28843</name>
</gene>